<proteinExistence type="predicted"/>
<dbReference type="Pfam" id="PF13637">
    <property type="entry name" value="Ank_4"/>
    <property type="match status" value="1"/>
</dbReference>
<feature type="repeat" description="ANK" evidence="3">
    <location>
        <begin position="465"/>
        <end position="497"/>
    </location>
</feature>
<feature type="repeat" description="ANK" evidence="3">
    <location>
        <begin position="796"/>
        <end position="828"/>
    </location>
</feature>
<dbReference type="InterPro" id="IPR036770">
    <property type="entry name" value="Ankyrin_rpt-contain_sf"/>
</dbReference>
<dbReference type="EMBL" id="CP027845">
    <property type="protein sequence ID" value="AVP87597.1"/>
    <property type="molecule type" value="Genomic_DNA"/>
</dbReference>
<dbReference type="PROSITE" id="PS50088">
    <property type="entry name" value="ANK_REPEAT"/>
    <property type="match status" value="10"/>
</dbReference>
<evidence type="ECO:0000313" key="6">
    <source>
        <dbReference type="Proteomes" id="UP000241762"/>
    </source>
</evidence>
<feature type="repeat" description="ANK" evidence="3">
    <location>
        <begin position="366"/>
        <end position="398"/>
    </location>
</feature>
<feature type="repeat" description="ANK" evidence="3">
    <location>
        <begin position="829"/>
        <end position="861"/>
    </location>
</feature>
<feature type="repeat" description="ANK" evidence="3">
    <location>
        <begin position="32"/>
        <end position="64"/>
    </location>
</feature>
<dbReference type="OrthoDB" id="7163289at2"/>
<feature type="repeat" description="ANK" evidence="3">
    <location>
        <begin position="730"/>
        <end position="762"/>
    </location>
</feature>
<dbReference type="Gene3D" id="1.25.40.20">
    <property type="entry name" value="Ankyrin repeat-containing domain"/>
    <property type="match status" value="5"/>
</dbReference>
<evidence type="ECO:0000313" key="5">
    <source>
        <dbReference type="EMBL" id="AVP87597.1"/>
    </source>
</evidence>
<feature type="repeat" description="ANK" evidence="3">
    <location>
        <begin position="399"/>
        <end position="431"/>
    </location>
</feature>
<name>A0A2P1P8L3_9RICK</name>
<keyword evidence="1" id="KW-0677">Repeat</keyword>
<organism evidence="5 6">
    <name type="scientific">Candidatus Phycorickettsia trachydisci</name>
    <dbReference type="NCBI Taxonomy" id="2115978"/>
    <lineage>
        <taxon>Bacteria</taxon>
        <taxon>Pseudomonadati</taxon>
        <taxon>Pseudomonadota</taxon>
        <taxon>Alphaproteobacteria</taxon>
        <taxon>Rickettsiales</taxon>
        <taxon>Rickettsiaceae</taxon>
        <taxon>Candidatus Phycorickettsia</taxon>
    </lineage>
</organism>
<dbReference type="KEGG" id="ptc:phytr_6560"/>
<dbReference type="Pfam" id="PF00023">
    <property type="entry name" value="Ank"/>
    <property type="match status" value="1"/>
</dbReference>
<protein>
    <submittedName>
        <fullName evidence="5">ANK repeat containing protein</fullName>
    </submittedName>
</protein>
<feature type="region of interest" description="Disordered" evidence="4">
    <location>
        <begin position="1037"/>
        <end position="1060"/>
    </location>
</feature>
<sequence length="1060" mass="118646">MTNIFDAIEKRDLELVKALIEAGANLEEYNDDGLLPIHLAAINNNFEMVKLLIENGADINAESSKGVSLAHIVAGHFSPEQLDWLFDKGMDINVGGFYHILPIHIGAMGGSLENVKWFFDKGAEDKTVEGLSVLHMAVGGNFDRFLQSIKNGTDFRDNLKAISDEELPKHFDLLKYLLDEKGYDVNTPKLSMTINNARIMDFLKERGADICKNVKESIYTATENGYVEVIKWFVTQGVDISKMCDDSYMELISQAVQEGQIDLVRYLFDLGIDINYMNLAVSALMSDKPEMIELLSAKGCDFNTLDTNGSNPILSATYSGKINSLKYLAEKEVEINLENLDLRNNPKLTIELIQWLQSQGYDIKKEGHSLMHCAAYRGKTDIIEYLLSEGLDVNVKDEEGKTPIYYATKKGRFESIKYLYERGADLKIKDNDENTLMHIAAKKGRMHIIQWLLDQDIPIDVANSEGKTPVNSAAQKGRLKVIEFLGKKGADISNIESYAQDLIQYAAFEQDVSKITWLKEQGMDISNLTFTVSSKRVYLSPSVIMKASEWISQYGVKITLYDNQVEYLITQAAIDRDEKIIEWLQNHINDNQKYFVISGSPGYFRSVENLIEGTYWLIEKGIKVKITGEAIRDIILSNQEKVGKITKFFDSLGVTIEDFADHKDAIISSVADKVIVRLINWIQKCGGVVDPNAVDSYDHNLIHRAVQNNRIEMLKWCIENRGDIDAKSPNGTSPLHIAFSYNNLQCINLLLENGADPNLVDNYGNTPLSKALNGNKLQVVNLLLENGADPNLVDSNGNTPLFNALYTDKIQYAKLLLEHGADLNAPNNHGSTPLLSAVYVNKTEMISLLCSFKANIDLENLSVRSYFTNQDNFQPLLNQGTLVEQITAGMHIVASLKANPQMQARGNALEEVLVSKINRARPDILDNLDLLDTRTNLKAILINLDKCKALEGLKEKIQDFDHESPSFRSLGFLTDIEKLNLTQSLEVKERELMAVATNVENDGSATSNAMHNPGIVEHINSFLSREDQVNLFVSPVAHDDQTDNADELAENPQVETTGEE</sequence>
<dbReference type="PANTHER" id="PTHR24198">
    <property type="entry name" value="ANKYRIN REPEAT AND PROTEIN KINASE DOMAIN-CONTAINING PROTEIN"/>
    <property type="match status" value="1"/>
</dbReference>
<keyword evidence="2 3" id="KW-0040">ANK repeat</keyword>
<feature type="repeat" description="ANK" evidence="3">
    <location>
        <begin position="432"/>
        <end position="464"/>
    </location>
</feature>
<dbReference type="PRINTS" id="PR01415">
    <property type="entry name" value="ANKYRIN"/>
</dbReference>
<feature type="repeat" description="ANK" evidence="3">
    <location>
        <begin position="763"/>
        <end position="795"/>
    </location>
</feature>
<keyword evidence="6" id="KW-1185">Reference proteome</keyword>
<evidence type="ECO:0000256" key="4">
    <source>
        <dbReference type="SAM" id="MobiDB-lite"/>
    </source>
</evidence>
<dbReference type="Pfam" id="PF12796">
    <property type="entry name" value="Ank_2"/>
    <property type="match status" value="4"/>
</dbReference>
<dbReference type="Proteomes" id="UP000241762">
    <property type="component" value="Chromosome"/>
</dbReference>
<reference evidence="5 6" key="1">
    <citation type="submission" date="2018-03" db="EMBL/GenBank/DDBJ databases">
        <title>A gene transfer event suggests a long-term partnership between eustigmatophyte algae and a novel lineage of endosymbiotic bacteria.</title>
        <authorList>
            <person name="Yurchenko T."/>
            <person name="Sevcikova T."/>
            <person name="Pribyl P."/>
            <person name="El Karkouri K."/>
            <person name="Klimes V."/>
            <person name="Amaral R."/>
            <person name="Zbrankova V."/>
            <person name="Kim E."/>
            <person name="Raoult D."/>
            <person name="Santos L.M.A."/>
            <person name="Elias M."/>
        </authorList>
    </citation>
    <scope>NUCLEOTIDE SEQUENCE [LARGE SCALE GENOMIC DNA]</scope>
    <source>
        <strain evidence="5">CCALA 838</strain>
    </source>
</reference>
<dbReference type="SUPFAM" id="SSF48403">
    <property type="entry name" value="Ankyrin repeat"/>
    <property type="match status" value="2"/>
</dbReference>
<dbReference type="PROSITE" id="PS50297">
    <property type="entry name" value="ANK_REP_REGION"/>
    <property type="match status" value="7"/>
</dbReference>
<evidence type="ECO:0000256" key="1">
    <source>
        <dbReference type="ARBA" id="ARBA00022737"/>
    </source>
</evidence>
<gene>
    <name evidence="5" type="ORF">phytr_6560</name>
</gene>
<dbReference type="PANTHER" id="PTHR24198:SF165">
    <property type="entry name" value="ANKYRIN REPEAT-CONTAINING PROTEIN-RELATED"/>
    <property type="match status" value="1"/>
</dbReference>
<dbReference type="InterPro" id="IPR002110">
    <property type="entry name" value="Ankyrin_rpt"/>
</dbReference>
<evidence type="ECO:0000256" key="3">
    <source>
        <dbReference type="PROSITE-ProRule" id="PRU00023"/>
    </source>
</evidence>
<evidence type="ECO:0000256" key="2">
    <source>
        <dbReference type="ARBA" id="ARBA00023043"/>
    </source>
</evidence>
<accession>A0A2P1P8L3</accession>
<dbReference type="RefSeq" id="WP_106874453.1">
    <property type="nucleotide sequence ID" value="NZ_CP027845.1"/>
</dbReference>
<feature type="repeat" description="ANK" evidence="3">
    <location>
        <begin position="1"/>
        <end position="31"/>
    </location>
</feature>
<dbReference type="SMART" id="SM00248">
    <property type="entry name" value="ANK"/>
    <property type="match status" value="17"/>
</dbReference>
<dbReference type="AlphaFoldDB" id="A0A2P1P8L3"/>